<dbReference type="PANTHER" id="PTHR23267">
    <property type="entry name" value="IMMUNOGLOBULIN LIGHT CHAIN"/>
    <property type="match status" value="1"/>
</dbReference>
<protein>
    <recommendedName>
        <fullName evidence="1">Ig-like domain-containing protein</fullName>
    </recommendedName>
</protein>
<dbReference type="SMART" id="SM00406">
    <property type="entry name" value="IGv"/>
    <property type="match status" value="1"/>
</dbReference>
<reference evidence="2" key="2">
    <citation type="submission" date="2025-08" db="UniProtKB">
        <authorList>
            <consortium name="Ensembl"/>
        </authorList>
    </citation>
    <scope>IDENTIFICATION</scope>
</reference>
<organism evidence="2 3">
    <name type="scientific">Podarcis muralis</name>
    <name type="common">Wall lizard</name>
    <name type="synonym">Lacerta muralis</name>
    <dbReference type="NCBI Taxonomy" id="64176"/>
    <lineage>
        <taxon>Eukaryota</taxon>
        <taxon>Metazoa</taxon>
        <taxon>Chordata</taxon>
        <taxon>Craniata</taxon>
        <taxon>Vertebrata</taxon>
        <taxon>Euteleostomi</taxon>
        <taxon>Lepidosauria</taxon>
        <taxon>Squamata</taxon>
        <taxon>Bifurcata</taxon>
        <taxon>Unidentata</taxon>
        <taxon>Episquamata</taxon>
        <taxon>Laterata</taxon>
        <taxon>Lacertibaenia</taxon>
        <taxon>Lacertidae</taxon>
        <taxon>Podarcis</taxon>
    </lineage>
</organism>
<feature type="domain" description="Ig-like" evidence="1">
    <location>
        <begin position="3"/>
        <end position="97"/>
    </location>
</feature>
<dbReference type="SUPFAM" id="SSF48726">
    <property type="entry name" value="Immunoglobulin"/>
    <property type="match status" value="1"/>
</dbReference>
<dbReference type="InterPro" id="IPR013106">
    <property type="entry name" value="Ig_V-set"/>
</dbReference>
<dbReference type="SMART" id="SM00409">
    <property type="entry name" value="IG"/>
    <property type="match status" value="1"/>
</dbReference>
<sequence length="127" mass="13723">MVPHQLGLVVVVESCTQEPDRSASPGQTAKPFCTYTSSLSYIVWYQQRPGQAPRYVHPNGYSRGEGIPDRFTASISGNSGYLTITNIQPEDEADYYCGLGLAALLGSTVIKSDGELRQNLSSFSAVS</sequence>
<dbReference type="GeneTree" id="ENSGT00940000154179"/>
<proteinExistence type="predicted"/>
<dbReference type="PROSITE" id="PS50835">
    <property type="entry name" value="IG_LIKE"/>
    <property type="match status" value="1"/>
</dbReference>
<dbReference type="OMA" id="TAKPFCT"/>
<reference evidence="2 3" key="1">
    <citation type="journal article" date="2019" name="Proc. Natl. Acad. Sci. U.S.A.">
        <title>Regulatory changes in pterin and carotenoid genes underlie balanced color polymorphisms in the wall lizard.</title>
        <authorList>
            <person name="Andrade P."/>
            <person name="Pinho C."/>
            <person name="Perez I de Lanuza G."/>
            <person name="Afonso S."/>
            <person name="Brejcha J."/>
            <person name="Rubin C.J."/>
            <person name="Wallerman O."/>
            <person name="Pereira P."/>
            <person name="Sabatino S.J."/>
            <person name="Bellati A."/>
            <person name="Pellitteri-Rosa D."/>
            <person name="Bosakova Z."/>
            <person name="Bunikis I."/>
            <person name="Carretero M.A."/>
            <person name="Feiner N."/>
            <person name="Marsik P."/>
            <person name="Pauperio F."/>
            <person name="Salvi D."/>
            <person name="Soler L."/>
            <person name="While G.M."/>
            <person name="Uller T."/>
            <person name="Font E."/>
            <person name="Andersson L."/>
            <person name="Carneiro M."/>
        </authorList>
    </citation>
    <scope>NUCLEOTIDE SEQUENCE</scope>
</reference>
<reference evidence="2" key="3">
    <citation type="submission" date="2025-09" db="UniProtKB">
        <authorList>
            <consortium name="Ensembl"/>
        </authorList>
    </citation>
    <scope>IDENTIFICATION</scope>
</reference>
<keyword evidence="3" id="KW-1185">Reference proteome</keyword>
<dbReference type="Pfam" id="PF07686">
    <property type="entry name" value="V-set"/>
    <property type="match status" value="1"/>
</dbReference>
<dbReference type="InterPro" id="IPR007110">
    <property type="entry name" value="Ig-like_dom"/>
</dbReference>
<dbReference type="InterPro" id="IPR036179">
    <property type="entry name" value="Ig-like_dom_sf"/>
</dbReference>
<dbReference type="InterPro" id="IPR013783">
    <property type="entry name" value="Ig-like_fold"/>
</dbReference>
<dbReference type="Ensembl" id="ENSPMRT00000028004.1">
    <property type="protein sequence ID" value="ENSPMRP00000026399.1"/>
    <property type="gene ID" value="ENSPMRG00000017075.1"/>
</dbReference>
<evidence type="ECO:0000313" key="3">
    <source>
        <dbReference type="Proteomes" id="UP000472272"/>
    </source>
</evidence>
<evidence type="ECO:0000259" key="1">
    <source>
        <dbReference type="PROSITE" id="PS50835"/>
    </source>
</evidence>
<dbReference type="Proteomes" id="UP000472272">
    <property type="component" value="Chromosome 16"/>
</dbReference>
<dbReference type="InterPro" id="IPR050150">
    <property type="entry name" value="IgV_Light_Chain"/>
</dbReference>
<accession>A0A670JSB0</accession>
<dbReference type="AlphaFoldDB" id="A0A670JSB0"/>
<dbReference type="Gene3D" id="2.60.40.10">
    <property type="entry name" value="Immunoglobulins"/>
    <property type="match status" value="1"/>
</dbReference>
<name>A0A670JSB0_PODMU</name>
<dbReference type="InterPro" id="IPR003599">
    <property type="entry name" value="Ig_sub"/>
</dbReference>
<evidence type="ECO:0000313" key="2">
    <source>
        <dbReference type="Ensembl" id="ENSPMRP00000026399.1"/>
    </source>
</evidence>